<gene>
    <name evidence="1" type="ORF">GBAR_LOCUS17984</name>
</gene>
<feature type="non-terminal residue" evidence="1">
    <location>
        <position position="1"/>
    </location>
</feature>
<evidence type="ECO:0000313" key="2">
    <source>
        <dbReference type="Proteomes" id="UP001174909"/>
    </source>
</evidence>
<sequence>MAQLQIESSCSRPTCRSGAWPDRLCRCNGYVDSTCPAGFNAVQNDHGHCSCESRIQPTCKRGFSLLNTRVCKCTIRKPPTCPAGS</sequence>
<keyword evidence="2" id="KW-1185">Reference proteome</keyword>
<dbReference type="EMBL" id="CASHTH010002557">
    <property type="protein sequence ID" value="CAI8031717.1"/>
    <property type="molecule type" value="Genomic_DNA"/>
</dbReference>
<name>A0AA35SM88_GEOBA</name>
<evidence type="ECO:0000313" key="1">
    <source>
        <dbReference type="EMBL" id="CAI8031717.1"/>
    </source>
</evidence>
<comment type="caution">
    <text evidence="1">The sequence shown here is derived from an EMBL/GenBank/DDBJ whole genome shotgun (WGS) entry which is preliminary data.</text>
</comment>
<accession>A0AA35SM88</accession>
<organism evidence="1 2">
    <name type="scientific">Geodia barretti</name>
    <name type="common">Barrett's horny sponge</name>
    <dbReference type="NCBI Taxonomy" id="519541"/>
    <lineage>
        <taxon>Eukaryota</taxon>
        <taxon>Metazoa</taxon>
        <taxon>Porifera</taxon>
        <taxon>Demospongiae</taxon>
        <taxon>Heteroscleromorpha</taxon>
        <taxon>Tetractinellida</taxon>
        <taxon>Astrophorina</taxon>
        <taxon>Geodiidae</taxon>
        <taxon>Geodia</taxon>
    </lineage>
</organism>
<proteinExistence type="predicted"/>
<reference evidence="1" key="1">
    <citation type="submission" date="2023-03" db="EMBL/GenBank/DDBJ databases">
        <authorList>
            <person name="Steffen K."/>
            <person name="Cardenas P."/>
        </authorList>
    </citation>
    <scope>NUCLEOTIDE SEQUENCE</scope>
</reference>
<protein>
    <submittedName>
        <fullName evidence="1">Uncharacterized protein</fullName>
    </submittedName>
</protein>
<dbReference type="AlphaFoldDB" id="A0AA35SM88"/>
<dbReference type="Proteomes" id="UP001174909">
    <property type="component" value="Unassembled WGS sequence"/>
</dbReference>